<protein>
    <submittedName>
        <fullName evidence="2">Uncharacterized protein</fullName>
    </submittedName>
</protein>
<reference evidence="3" key="1">
    <citation type="journal article" date="2015" name="PLoS Genet.">
        <title>The dynamic genome and transcriptome of the human fungal pathogen Blastomyces and close relative Emmonsia.</title>
        <authorList>
            <person name="Munoz J.F."/>
            <person name="Gauthier G.M."/>
            <person name="Desjardins C.A."/>
            <person name="Gallo J.E."/>
            <person name="Holder J."/>
            <person name="Sullivan T.D."/>
            <person name="Marty A.J."/>
            <person name="Carmen J.C."/>
            <person name="Chen Z."/>
            <person name="Ding L."/>
            <person name="Gujja S."/>
            <person name="Magrini V."/>
            <person name="Misas E."/>
            <person name="Mitreva M."/>
            <person name="Priest M."/>
            <person name="Saif S."/>
            <person name="Whiston E.A."/>
            <person name="Young S."/>
            <person name="Zeng Q."/>
            <person name="Goldman W.E."/>
            <person name="Mardis E.R."/>
            <person name="Taylor J.W."/>
            <person name="McEwen J.G."/>
            <person name="Clay O.K."/>
            <person name="Klein B.S."/>
            <person name="Cuomo C.A."/>
        </authorList>
    </citation>
    <scope>NUCLEOTIDE SEQUENCE [LARGE SCALE GENOMIC DNA]</scope>
    <source>
        <strain evidence="3">UAMH 139</strain>
    </source>
</reference>
<keyword evidence="1" id="KW-0472">Membrane</keyword>
<evidence type="ECO:0000256" key="1">
    <source>
        <dbReference type="SAM" id="Phobius"/>
    </source>
</evidence>
<keyword evidence="3" id="KW-1185">Reference proteome</keyword>
<dbReference type="EMBL" id="LDEV01002886">
    <property type="protein sequence ID" value="KLJ07187.1"/>
    <property type="molecule type" value="Genomic_DNA"/>
</dbReference>
<sequence>MIYRYTVESKEDLIGSFTSLRSGPRIRLSYPEMKLTVVVCASASLMPIHVWSEYLLLRISNVSYIH</sequence>
<name>A0A0H1B858_9EURO</name>
<evidence type="ECO:0000313" key="2">
    <source>
        <dbReference type="EMBL" id="KLJ07187.1"/>
    </source>
</evidence>
<proteinExistence type="predicted"/>
<keyword evidence="1" id="KW-1133">Transmembrane helix</keyword>
<comment type="caution">
    <text evidence="2">The sequence shown here is derived from an EMBL/GenBank/DDBJ whole genome shotgun (WGS) entry which is preliminary data.</text>
</comment>
<keyword evidence="1" id="KW-0812">Transmembrane</keyword>
<evidence type="ECO:0000313" key="3">
    <source>
        <dbReference type="Proteomes" id="UP000053573"/>
    </source>
</evidence>
<organism evidence="2 3">
    <name type="scientific">Blastomyces silverae</name>
    <dbReference type="NCBI Taxonomy" id="2060906"/>
    <lineage>
        <taxon>Eukaryota</taxon>
        <taxon>Fungi</taxon>
        <taxon>Dikarya</taxon>
        <taxon>Ascomycota</taxon>
        <taxon>Pezizomycotina</taxon>
        <taxon>Eurotiomycetes</taxon>
        <taxon>Eurotiomycetidae</taxon>
        <taxon>Onygenales</taxon>
        <taxon>Ajellomycetaceae</taxon>
        <taxon>Blastomyces</taxon>
    </lineage>
</organism>
<dbReference type="AlphaFoldDB" id="A0A0H1B858"/>
<accession>A0A0H1B858</accession>
<feature type="transmembrane region" description="Helical" evidence="1">
    <location>
        <begin position="35"/>
        <end position="52"/>
    </location>
</feature>
<dbReference type="Proteomes" id="UP000053573">
    <property type="component" value="Unassembled WGS sequence"/>
</dbReference>
<gene>
    <name evidence="2" type="ORF">EMPG_17325</name>
</gene>